<evidence type="ECO:0000259" key="2">
    <source>
        <dbReference type="Pfam" id="PF01171"/>
    </source>
</evidence>
<dbReference type="RefSeq" id="WP_194703943.1">
    <property type="nucleotide sequence ID" value="NZ_JADKNH010000019.1"/>
</dbReference>
<dbReference type="CDD" id="cd24138">
    <property type="entry name" value="TtcA-like"/>
    <property type="match status" value="1"/>
</dbReference>
<evidence type="ECO:0000313" key="3">
    <source>
        <dbReference type="EMBL" id="MBF4695704.1"/>
    </source>
</evidence>
<dbReference type="InterPro" id="IPR011063">
    <property type="entry name" value="TilS/TtcA_N"/>
</dbReference>
<dbReference type="Proteomes" id="UP000614200">
    <property type="component" value="Unassembled WGS sequence"/>
</dbReference>
<reference evidence="3 4" key="1">
    <citation type="submission" date="2020-11" db="EMBL/GenBank/DDBJ databases">
        <title>Fusibacter basophilias sp. nov.</title>
        <authorList>
            <person name="Qiu D."/>
        </authorList>
    </citation>
    <scope>NUCLEOTIDE SEQUENCE [LARGE SCALE GENOMIC DNA]</scope>
    <source>
        <strain evidence="3 4">Q10-2</strain>
    </source>
</reference>
<accession>A0ABS0A1F7</accession>
<dbReference type="InterPro" id="IPR014729">
    <property type="entry name" value="Rossmann-like_a/b/a_fold"/>
</dbReference>
<keyword evidence="4" id="KW-1185">Reference proteome</keyword>
<dbReference type="SUPFAM" id="SSF52402">
    <property type="entry name" value="Adenine nucleotide alpha hydrolases-like"/>
    <property type="match status" value="1"/>
</dbReference>
<evidence type="ECO:0000256" key="1">
    <source>
        <dbReference type="ARBA" id="ARBA00022679"/>
    </source>
</evidence>
<organism evidence="3 4">
    <name type="scientific">Fusibacter ferrireducens</name>
    <dbReference type="NCBI Taxonomy" id="2785058"/>
    <lineage>
        <taxon>Bacteria</taxon>
        <taxon>Bacillati</taxon>
        <taxon>Bacillota</taxon>
        <taxon>Clostridia</taxon>
        <taxon>Eubacteriales</taxon>
        <taxon>Eubacteriales Family XII. Incertae Sedis</taxon>
        <taxon>Fusibacter</taxon>
    </lineage>
</organism>
<evidence type="ECO:0000313" key="4">
    <source>
        <dbReference type="Proteomes" id="UP000614200"/>
    </source>
</evidence>
<comment type="caution">
    <text evidence="3">The sequence shown here is derived from an EMBL/GenBank/DDBJ whole genome shotgun (WGS) entry which is preliminary data.</text>
</comment>
<gene>
    <name evidence="3" type="ORF">ISU02_21625</name>
</gene>
<keyword evidence="1" id="KW-0808">Transferase</keyword>
<feature type="domain" description="tRNA(Ile)-lysidine/2-thiocytidine synthase N-terminal" evidence="2">
    <location>
        <begin position="29"/>
        <end position="187"/>
    </location>
</feature>
<dbReference type="PANTHER" id="PTHR43686:SF1">
    <property type="entry name" value="AMINOTRAN_5 DOMAIN-CONTAINING PROTEIN"/>
    <property type="match status" value="1"/>
</dbReference>
<dbReference type="PIRSF" id="PIRSF004976">
    <property type="entry name" value="ATPase_YdaO"/>
    <property type="match status" value="1"/>
</dbReference>
<protein>
    <submittedName>
        <fullName evidence="3">tRNA 2-thiocytidine biosynthesis protein TtcA</fullName>
    </submittedName>
</protein>
<dbReference type="Gene3D" id="3.40.50.620">
    <property type="entry name" value="HUPs"/>
    <property type="match status" value="1"/>
</dbReference>
<dbReference type="InterPro" id="IPR035107">
    <property type="entry name" value="tRNA_thiolation_TtcA_Ctu1"/>
</dbReference>
<dbReference type="EMBL" id="JADKNH010000019">
    <property type="protein sequence ID" value="MBF4695704.1"/>
    <property type="molecule type" value="Genomic_DNA"/>
</dbReference>
<proteinExistence type="predicted"/>
<sequence length="240" mass="27473">MKRWMQTLFLKPIRNAIDRYNLIEPGDRILVGVSGGKDSSLLFFALGLLKKFNIYDFEVTGFMVDHGMLRAVIPHQSFFEDFGLSMIVHKEPFVLLSNDVSPCYTCSRMRKGIMRQYALNHGYNKIAFGHTKDDVVETFMMNLIKHGKIASIPPVVKEETSHLKIIRPLIYLDEVAILKSVKLLEIPIVTSKCIHAKAKIRERSESLISMIEAEFPEYSSQVIKALSNIDLERTLIKLEE</sequence>
<name>A0ABS0A1F7_9FIRM</name>
<dbReference type="Pfam" id="PF01171">
    <property type="entry name" value="ATP_bind_3"/>
    <property type="match status" value="1"/>
</dbReference>
<dbReference type="PANTHER" id="PTHR43686">
    <property type="entry name" value="SULFURTRANSFERASE-RELATED"/>
    <property type="match status" value="1"/>
</dbReference>